<dbReference type="EMBL" id="BMHY01000012">
    <property type="protein sequence ID" value="GGG83977.1"/>
    <property type="molecule type" value="Genomic_DNA"/>
</dbReference>
<evidence type="ECO:0000256" key="4">
    <source>
        <dbReference type="ARBA" id="ARBA00022475"/>
    </source>
</evidence>
<keyword evidence="12" id="KW-0902">Two-component regulatory system</keyword>
<proteinExistence type="predicted"/>
<dbReference type="SUPFAM" id="SSF55874">
    <property type="entry name" value="ATPase domain of HSP90 chaperone/DNA topoisomerase II/histidine kinase"/>
    <property type="match status" value="1"/>
</dbReference>
<evidence type="ECO:0000313" key="18">
    <source>
        <dbReference type="Proteomes" id="UP000600247"/>
    </source>
</evidence>
<keyword evidence="5" id="KW-0597">Phosphoprotein</keyword>
<dbReference type="PRINTS" id="PR00344">
    <property type="entry name" value="BCTRLSENSOR"/>
</dbReference>
<dbReference type="AlphaFoldDB" id="A0A917M8A8"/>
<dbReference type="Gene3D" id="1.10.287.130">
    <property type="match status" value="1"/>
</dbReference>
<dbReference type="GO" id="GO:0005886">
    <property type="term" value="C:plasma membrane"/>
    <property type="evidence" value="ECO:0007669"/>
    <property type="project" value="UniProtKB-SubCell"/>
</dbReference>
<dbReference type="InterPro" id="IPR005467">
    <property type="entry name" value="His_kinase_dom"/>
</dbReference>
<keyword evidence="11 14" id="KW-1133">Transmembrane helix</keyword>
<comment type="catalytic activity">
    <reaction evidence="1">
        <text>ATP + protein L-histidine = ADP + protein N-phospho-L-histidine.</text>
        <dbReference type="EC" id="2.7.13.3"/>
    </reaction>
</comment>
<evidence type="ECO:0000256" key="13">
    <source>
        <dbReference type="ARBA" id="ARBA00023136"/>
    </source>
</evidence>
<keyword evidence="8" id="KW-0547">Nucleotide-binding</keyword>
<dbReference type="SUPFAM" id="SSF47384">
    <property type="entry name" value="Homodimeric domain of signal transducing histidine kinase"/>
    <property type="match status" value="1"/>
</dbReference>
<dbReference type="PANTHER" id="PTHR45528:SF1">
    <property type="entry name" value="SENSOR HISTIDINE KINASE CPXA"/>
    <property type="match status" value="1"/>
</dbReference>
<dbReference type="InterPro" id="IPR036890">
    <property type="entry name" value="HATPase_C_sf"/>
</dbReference>
<evidence type="ECO:0000256" key="6">
    <source>
        <dbReference type="ARBA" id="ARBA00022679"/>
    </source>
</evidence>
<evidence type="ECO:0000256" key="7">
    <source>
        <dbReference type="ARBA" id="ARBA00022692"/>
    </source>
</evidence>
<dbReference type="RefSeq" id="WP_188892116.1">
    <property type="nucleotide sequence ID" value="NZ_BMHY01000012.1"/>
</dbReference>
<reference evidence="17 18" key="1">
    <citation type="journal article" date="2014" name="Int. J. Syst. Evol. Microbiol.">
        <title>Complete genome sequence of Corynebacterium casei LMG S-19264T (=DSM 44701T), isolated from a smear-ripened cheese.</title>
        <authorList>
            <consortium name="US DOE Joint Genome Institute (JGI-PGF)"/>
            <person name="Walter F."/>
            <person name="Albersmeier A."/>
            <person name="Kalinowski J."/>
            <person name="Ruckert C."/>
        </authorList>
    </citation>
    <scope>NUCLEOTIDE SEQUENCE [LARGE SCALE GENOMIC DNA]</scope>
    <source>
        <strain evidence="17 18">CGMCC 1.15286</strain>
    </source>
</reference>
<dbReference type="GO" id="GO:0000155">
    <property type="term" value="F:phosphorelay sensor kinase activity"/>
    <property type="evidence" value="ECO:0007669"/>
    <property type="project" value="InterPro"/>
</dbReference>
<dbReference type="PROSITE" id="PS50109">
    <property type="entry name" value="HIS_KIN"/>
    <property type="match status" value="1"/>
</dbReference>
<dbReference type="GO" id="GO:0005524">
    <property type="term" value="F:ATP binding"/>
    <property type="evidence" value="ECO:0007669"/>
    <property type="project" value="UniProtKB-KW"/>
</dbReference>
<dbReference type="PANTHER" id="PTHR45528">
    <property type="entry name" value="SENSOR HISTIDINE KINASE CPXA"/>
    <property type="match status" value="1"/>
</dbReference>
<evidence type="ECO:0000256" key="11">
    <source>
        <dbReference type="ARBA" id="ARBA00022989"/>
    </source>
</evidence>
<keyword evidence="6" id="KW-0808">Transferase</keyword>
<dbReference type="InterPro" id="IPR004358">
    <property type="entry name" value="Sig_transdc_His_kin-like_C"/>
</dbReference>
<keyword evidence="10" id="KW-0067">ATP-binding</keyword>
<dbReference type="InterPro" id="IPR003660">
    <property type="entry name" value="HAMP_dom"/>
</dbReference>
<organism evidence="17 18">
    <name type="scientific">Paenibacillus radicis</name>
    <name type="common">ex Gao et al. 2016</name>
    <dbReference type="NCBI Taxonomy" id="1737354"/>
    <lineage>
        <taxon>Bacteria</taxon>
        <taxon>Bacillati</taxon>
        <taxon>Bacillota</taxon>
        <taxon>Bacilli</taxon>
        <taxon>Bacillales</taxon>
        <taxon>Paenibacillaceae</taxon>
        <taxon>Paenibacillus</taxon>
    </lineage>
</organism>
<evidence type="ECO:0000259" key="16">
    <source>
        <dbReference type="PROSITE" id="PS50885"/>
    </source>
</evidence>
<name>A0A917M8A8_9BACL</name>
<evidence type="ECO:0000256" key="14">
    <source>
        <dbReference type="SAM" id="Phobius"/>
    </source>
</evidence>
<evidence type="ECO:0000313" key="17">
    <source>
        <dbReference type="EMBL" id="GGG83977.1"/>
    </source>
</evidence>
<dbReference type="EC" id="2.7.13.3" evidence="3"/>
<feature type="transmembrane region" description="Helical" evidence="14">
    <location>
        <begin position="109"/>
        <end position="130"/>
    </location>
</feature>
<dbReference type="Pfam" id="PF00512">
    <property type="entry name" value="HisKA"/>
    <property type="match status" value="1"/>
</dbReference>
<dbReference type="PROSITE" id="PS50885">
    <property type="entry name" value="HAMP"/>
    <property type="match status" value="1"/>
</dbReference>
<feature type="transmembrane region" description="Helical" evidence="14">
    <location>
        <begin position="16"/>
        <end position="38"/>
    </location>
</feature>
<dbReference type="InterPro" id="IPR050398">
    <property type="entry name" value="HssS/ArlS-like"/>
</dbReference>
<feature type="domain" description="Histidine kinase" evidence="15">
    <location>
        <begin position="225"/>
        <end position="439"/>
    </location>
</feature>
<keyword evidence="9" id="KW-0418">Kinase</keyword>
<dbReference type="SMART" id="SM00388">
    <property type="entry name" value="HisKA"/>
    <property type="match status" value="1"/>
</dbReference>
<evidence type="ECO:0000256" key="5">
    <source>
        <dbReference type="ARBA" id="ARBA00022553"/>
    </source>
</evidence>
<keyword evidence="18" id="KW-1185">Reference proteome</keyword>
<gene>
    <name evidence="17" type="ORF">GCM10010918_47160</name>
</gene>
<evidence type="ECO:0000256" key="8">
    <source>
        <dbReference type="ARBA" id="ARBA00022741"/>
    </source>
</evidence>
<evidence type="ECO:0000259" key="15">
    <source>
        <dbReference type="PROSITE" id="PS50109"/>
    </source>
</evidence>
<evidence type="ECO:0000256" key="3">
    <source>
        <dbReference type="ARBA" id="ARBA00012438"/>
    </source>
</evidence>
<dbReference type="Proteomes" id="UP000600247">
    <property type="component" value="Unassembled WGS sequence"/>
</dbReference>
<keyword evidence="4" id="KW-1003">Cell membrane</keyword>
<feature type="domain" description="HAMP" evidence="16">
    <location>
        <begin position="158"/>
        <end position="210"/>
    </location>
</feature>
<evidence type="ECO:0000256" key="2">
    <source>
        <dbReference type="ARBA" id="ARBA00004651"/>
    </source>
</evidence>
<accession>A0A917M8A8</accession>
<feature type="transmembrane region" description="Helical" evidence="14">
    <location>
        <begin position="142"/>
        <end position="158"/>
    </location>
</feature>
<evidence type="ECO:0000256" key="9">
    <source>
        <dbReference type="ARBA" id="ARBA00022777"/>
    </source>
</evidence>
<keyword evidence="7 14" id="KW-0812">Transmembrane</keyword>
<dbReference type="InterPro" id="IPR003661">
    <property type="entry name" value="HisK_dim/P_dom"/>
</dbReference>
<dbReference type="Gene3D" id="3.30.565.10">
    <property type="entry name" value="Histidine kinase-like ATPase, C-terminal domain"/>
    <property type="match status" value="1"/>
</dbReference>
<dbReference type="FunFam" id="1.10.287.130:FF:000008">
    <property type="entry name" value="Two-component sensor histidine kinase"/>
    <property type="match status" value="1"/>
</dbReference>
<dbReference type="Pfam" id="PF02518">
    <property type="entry name" value="HATPase_c"/>
    <property type="match status" value="1"/>
</dbReference>
<evidence type="ECO:0000256" key="10">
    <source>
        <dbReference type="ARBA" id="ARBA00022840"/>
    </source>
</evidence>
<feature type="transmembrane region" description="Helical" evidence="14">
    <location>
        <begin position="50"/>
        <end position="72"/>
    </location>
</feature>
<dbReference type="InterPro" id="IPR036097">
    <property type="entry name" value="HisK_dim/P_sf"/>
</dbReference>
<protein>
    <recommendedName>
        <fullName evidence="3">histidine kinase</fullName>
        <ecNumber evidence="3">2.7.13.3</ecNumber>
    </recommendedName>
</protein>
<dbReference type="SMART" id="SM00387">
    <property type="entry name" value="HATPase_c"/>
    <property type="match status" value="1"/>
</dbReference>
<keyword evidence="13 14" id="KW-0472">Membrane</keyword>
<comment type="caution">
    <text evidence="17">The sequence shown here is derived from an EMBL/GenBank/DDBJ whole genome shotgun (WGS) entry which is preliminary data.</text>
</comment>
<dbReference type="CDD" id="cd00082">
    <property type="entry name" value="HisKA"/>
    <property type="match status" value="1"/>
</dbReference>
<sequence length="441" mass="50347">MDTKLRRSKIDREARIDLLVLIVAVILWSVVLADMYLYVPGLSLGLGFSISSFIQKLLAFIILGLLAGRLFLYMKKPFNERSFWHGSVLIPYFHLWRTGSRTSLQNRRITLALIILFLLTAIAGICAWLIATTYSWYEQSWLVLYELLYVLFVVPYGLSKLRRFIVILNGSREISEGNINNTIQDTGNDALSQLAGYINNMKAGYQSALENQMKSERLKTELITNVSHDLKTPLTSIINYVDFLKKEDLSPETARAYIETLDRKAYRLKLLIEDLFDISKMASGTVELDIEYIDVATLLTQAIAESNTNMGQASLVIRERIAKFPIHAQLDGNKIWRVFENLIGNAQKYSLPGTRIYIYLDESDDQVLFKIQNTAVYEIDFAAEELFERFKRADESRRTEGSGLGLAIVKSIVELHGGEIRVEVHGDQFNVIVHLPKQRFI</sequence>
<dbReference type="InterPro" id="IPR003594">
    <property type="entry name" value="HATPase_dom"/>
</dbReference>
<evidence type="ECO:0000256" key="1">
    <source>
        <dbReference type="ARBA" id="ARBA00000085"/>
    </source>
</evidence>
<comment type="subcellular location">
    <subcellularLocation>
        <location evidence="2">Cell membrane</location>
        <topology evidence="2">Multi-pass membrane protein</topology>
    </subcellularLocation>
</comment>
<evidence type="ECO:0000256" key="12">
    <source>
        <dbReference type="ARBA" id="ARBA00023012"/>
    </source>
</evidence>